<comment type="cofactor">
    <cofactor evidence="1">
        <name>FAD</name>
        <dbReference type="ChEBI" id="CHEBI:57692"/>
    </cofactor>
</comment>
<dbReference type="InterPro" id="IPR017927">
    <property type="entry name" value="FAD-bd_FR_type"/>
</dbReference>
<evidence type="ECO:0000256" key="3">
    <source>
        <dbReference type="ARBA" id="ARBA00023014"/>
    </source>
</evidence>
<dbReference type="Gene3D" id="3.40.50.80">
    <property type="entry name" value="Nucleotide-binding domain of ferredoxin-NADP reductase (FNR) module"/>
    <property type="match status" value="1"/>
</dbReference>
<organism evidence="5 6">
    <name type="scientific">Pseudonocardia aurantiaca</name>
    <dbReference type="NCBI Taxonomy" id="75290"/>
    <lineage>
        <taxon>Bacteria</taxon>
        <taxon>Bacillati</taxon>
        <taxon>Actinomycetota</taxon>
        <taxon>Actinomycetes</taxon>
        <taxon>Pseudonocardiales</taxon>
        <taxon>Pseudonocardiaceae</taxon>
        <taxon>Pseudonocardia</taxon>
    </lineage>
</organism>
<evidence type="ECO:0000256" key="1">
    <source>
        <dbReference type="ARBA" id="ARBA00001974"/>
    </source>
</evidence>
<keyword evidence="3" id="KW-0411">Iron-sulfur</keyword>
<dbReference type="SUPFAM" id="SSF52343">
    <property type="entry name" value="Ferredoxin reductase-like, C-terminal NADP-linked domain"/>
    <property type="match status" value="1"/>
</dbReference>
<dbReference type="PANTHER" id="PTHR47354">
    <property type="entry name" value="NADH OXIDOREDUCTASE HCR"/>
    <property type="match status" value="1"/>
</dbReference>
<evidence type="ECO:0000259" key="4">
    <source>
        <dbReference type="PROSITE" id="PS51384"/>
    </source>
</evidence>
<keyword evidence="2" id="KW-0479">Metal-binding</keyword>
<evidence type="ECO:0000313" key="5">
    <source>
        <dbReference type="EMBL" id="MFD1532303.1"/>
    </source>
</evidence>
<feature type="domain" description="FAD-binding FR-type" evidence="4">
    <location>
        <begin position="10"/>
        <end position="111"/>
    </location>
</feature>
<dbReference type="InterPro" id="IPR017938">
    <property type="entry name" value="Riboflavin_synthase-like_b-brl"/>
</dbReference>
<dbReference type="Gene3D" id="2.40.30.10">
    <property type="entry name" value="Translation factors"/>
    <property type="match status" value="1"/>
</dbReference>
<evidence type="ECO:0000313" key="6">
    <source>
        <dbReference type="Proteomes" id="UP001597145"/>
    </source>
</evidence>
<dbReference type="Pfam" id="PF00175">
    <property type="entry name" value="NAD_binding_1"/>
    <property type="match status" value="1"/>
</dbReference>
<accession>A0ABW4FQ83</accession>
<gene>
    <name evidence="5" type="ORF">ACFSCY_23000</name>
</gene>
<dbReference type="InterPro" id="IPR039261">
    <property type="entry name" value="FNR_nucleotide-bd"/>
</dbReference>
<dbReference type="SUPFAM" id="SSF63380">
    <property type="entry name" value="Riboflavin synthase domain-like"/>
    <property type="match status" value="1"/>
</dbReference>
<reference evidence="6" key="1">
    <citation type="journal article" date="2019" name="Int. J. Syst. Evol. Microbiol.">
        <title>The Global Catalogue of Microorganisms (GCM) 10K type strain sequencing project: providing services to taxonomists for standard genome sequencing and annotation.</title>
        <authorList>
            <consortium name="The Broad Institute Genomics Platform"/>
            <consortium name="The Broad Institute Genome Sequencing Center for Infectious Disease"/>
            <person name="Wu L."/>
            <person name="Ma J."/>
        </authorList>
    </citation>
    <scope>NUCLEOTIDE SEQUENCE [LARGE SCALE GENOMIC DNA]</scope>
    <source>
        <strain evidence="6">JCM 12165</strain>
    </source>
</reference>
<evidence type="ECO:0000256" key="2">
    <source>
        <dbReference type="ARBA" id="ARBA00022714"/>
    </source>
</evidence>
<keyword evidence="6" id="KW-1185">Reference proteome</keyword>
<dbReference type="InterPro" id="IPR001433">
    <property type="entry name" value="OxRdtase_FAD/NAD-bd"/>
</dbReference>
<dbReference type="PROSITE" id="PS51384">
    <property type="entry name" value="FAD_FR"/>
    <property type="match status" value="1"/>
</dbReference>
<keyword evidence="2" id="KW-0001">2Fe-2S</keyword>
<dbReference type="RefSeq" id="WP_343986860.1">
    <property type="nucleotide sequence ID" value="NZ_BAAAJG010000027.1"/>
</dbReference>
<dbReference type="InterPro" id="IPR001709">
    <property type="entry name" value="Flavoprot_Pyr_Nucl_cyt_Rdtase"/>
</dbReference>
<dbReference type="EMBL" id="JBHUCP010000018">
    <property type="protein sequence ID" value="MFD1532303.1"/>
    <property type="molecule type" value="Genomic_DNA"/>
</dbReference>
<proteinExistence type="predicted"/>
<name>A0ABW4FQ83_9PSEU</name>
<keyword evidence="2" id="KW-0408">Iron</keyword>
<dbReference type="PRINTS" id="PR00406">
    <property type="entry name" value="CYTB5RDTASE"/>
</dbReference>
<dbReference type="PRINTS" id="PR00371">
    <property type="entry name" value="FPNCR"/>
</dbReference>
<dbReference type="CDD" id="cd06217">
    <property type="entry name" value="FNR_iron_sulfur_binding_3"/>
    <property type="match status" value="1"/>
</dbReference>
<dbReference type="PANTHER" id="PTHR47354:SF5">
    <property type="entry name" value="PROTEIN RFBI"/>
    <property type="match status" value="1"/>
</dbReference>
<comment type="caution">
    <text evidence="5">The sequence shown here is derived from an EMBL/GenBank/DDBJ whole genome shotgun (WGS) entry which is preliminary data.</text>
</comment>
<dbReference type="Proteomes" id="UP001597145">
    <property type="component" value="Unassembled WGS sequence"/>
</dbReference>
<dbReference type="Pfam" id="PF00970">
    <property type="entry name" value="FAD_binding_6"/>
    <property type="match status" value="1"/>
</dbReference>
<dbReference type="InterPro" id="IPR008333">
    <property type="entry name" value="Cbr1-like_FAD-bd_dom"/>
</dbReference>
<protein>
    <submittedName>
        <fullName evidence="5">Ferredoxin reductase</fullName>
    </submittedName>
</protein>
<dbReference type="InterPro" id="IPR050415">
    <property type="entry name" value="MRET"/>
</dbReference>
<sequence length="251" mass="27785">MERTALRRRLNWQVGTVEGLVAETPRTRSIALDVPGWSGHRAGQHVDVRLTAEDGYQAQRSYSIASAPEDGRLVLTVERLDDGEVSPYLVDELRIGDELELRGPVGGYFVWEAALGGPLLLIAGGSGVVPFRSMLRHHRTDGSTVPVRLLYSARTLPDVVYREELTRFARDGEIDVRFTLTREQPEGWRGYRRRIDQELLAEVAWPPAERPLVYACGPTDFVETAASALVALGHEPGRIRLERFGGTGGSA</sequence>